<dbReference type="AlphaFoldDB" id="A0AAD5MY20"/>
<dbReference type="Proteomes" id="UP001196413">
    <property type="component" value="Unassembled WGS sequence"/>
</dbReference>
<protein>
    <submittedName>
        <fullName evidence="2">Uncharacterized protein</fullName>
    </submittedName>
</protein>
<keyword evidence="3" id="KW-1185">Reference proteome</keyword>
<organism evidence="2 3">
    <name type="scientific">Parelaphostrongylus tenuis</name>
    <name type="common">Meningeal worm</name>
    <dbReference type="NCBI Taxonomy" id="148309"/>
    <lineage>
        <taxon>Eukaryota</taxon>
        <taxon>Metazoa</taxon>
        <taxon>Ecdysozoa</taxon>
        <taxon>Nematoda</taxon>
        <taxon>Chromadorea</taxon>
        <taxon>Rhabditida</taxon>
        <taxon>Rhabditina</taxon>
        <taxon>Rhabditomorpha</taxon>
        <taxon>Strongyloidea</taxon>
        <taxon>Metastrongylidae</taxon>
        <taxon>Parelaphostrongylus</taxon>
    </lineage>
</organism>
<proteinExistence type="predicted"/>
<feature type="compositionally biased region" description="Acidic residues" evidence="1">
    <location>
        <begin position="61"/>
        <end position="70"/>
    </location>
</feature>
<comment type="caution">
    <text evidence="2">The sequence shown here is derived from an EMBL/GenBank/DDBJ whole genome shotgun (WGS) entry which is preliminary data.</text>
</comment>
<reference evidence="2" key="1">
    <citation type="submission" date="2021-06" db="EMBL/GenBank/DDBJ databases">
        <title>Parelaphostrongylus tenuis whole genome reference sequence.</title>
        <authorList>
            <person name="Garwood T.J."/>
            <person name="Larsen P.A."/>
            <person name="Fountain-Jones N.M."/>
            <person name="Garbe J.R."/>
            <person name="Macchietto M.G."/>
            <person name="Kania S.A."/>
            <person name="Gerhold R.W."/>
            <person name="Richards J.E."/>
            <person name="Wolf T.M."/>
        </authorList>
    </citation>
    <scope>NUCLEOTIDE SEQUENCE</scope>
    <source>
        <strain evidence="2">MNPRO001-30</strain>
        <tissue evidence="2">Meninges</tissue>
    </source>
</reference>
<feature type="region of interest" description="Disordered" evidence="1">
    <location>
        <begin position="1"/>
        <end position="70"/>
    </location>
</feature>
<evidence type="ECO:0000256" key="1">
    <source>
        <dbReference type="SAM" id="MobiDB-lite"/>
    </source>
</evidence>
<name>A0AAD5MY20_PARTN</name>
<dbReference type="EMBL" id="JAHQIW010001603">
    <property type="protein sequence ID" value="KAJ1353099.1"/>
    <property type="molecule type" value="Genomic_DNA"/>
</dbReference>
<accession>A0AAD5MY20</accession>
<sequence>MSVKPVFQKLDVGKLGKPYPRLETKSSVKRSRKKKKTDRQSTAENFFPSRSVEEMRNCQQESEEDSRGEE</sequence>
<evidence type="ECO:0000313" key="3">
    <source>
        <dbReference type="Proteomes" id="UP001196413"/>
    </source>
</evidence>
<evidence type="ECO:0000313" key="2">
    <source>
        <dbReference type="EMBL" id="KAJ1353099.1"/>
    </source>
</evidence>
<feature type="compositionally biased region" description="Basic residues" evidence="1">
    <location>
        <begin position="27"/>
        <end position="37"/>
    </location>
</feature>
<gene>
    <name evidence="2" type="ORF">KIN20_009654</name>
</gene>